<evidence type="ECO:0000313" key="2">
    <source>
        <dbReference type="Proteomes" id="UP000184501"/>
    </source>
</evidence>
<proteinExistence type="predicted"/>
<dbReference type="AlphaFoldDB" id="A0A1M5MXZ0"/>
<name>A0A1M5MXZ0_STRHI</name>
<evidence type="ECO:0000313" key="1">
    <source>
        <dbReference type="EMBL" id="SHG82141.1"/>
    </source>
</evidence>
<keyword evidence="2" id="KW-1185">Reference proteome</keyword>
<protein>
    <submittedName>
        <fullName evidence="1">Uncharacterized protein</fullName>
    </submittedName>
</protein>
<gene>
    <name evidence="1" type="ORF">SAMN05444320_11495</name>
</gene>
<organism evidence="1 2">
    <name type="scientific">Streptoalloteichus hindustanus</name>
    <dbReference type="NCBI Taxonomy" id="2017"/>
    <lineage>
        <taxon>Bacteria</taxon>
        <taxon>Bacillati</taxon>
        <taxon>Actinomycetota</taxon>
        <taxon>Actinomycetes</taxon>
        <taxon>Pseudonocardiales</taxon>
        <taxon>Pseudonocardiaceae</taxon>
        <taxon>Streptoalloteichus</taxon>
    </lineage>
</organism>
<sequence length="145" mass="15513">MNKSDNAGPRSLTRPLVLLLLALVVGWLVLVVAQIGELPASGRETPDKLRAAVADALGHRSADELQELFSKESAGKKYAETYLKSWESLQASDVRVELSPDTARVLVAATAGDGNRVCVGWPVAQQRGLWYLEGVPALQGVTCST</sequence>
<dbReference type="Proteomes" id="UP000184501">
    <property type="component" value="Unassembled WGS sequence"/>
</dbReference>
<dbReference type="EMBL" id="FQVN01000014">
    <property type="protein sequence ID" value="SHG82141.1"/>
    <property type="molecule type" value="Genomic_DNA"/>
</dbReference>
<accession>A0A1M5MXZ0</accession>
<reference evidence="1 2" key="1">
    <citation type="submission" date="2016-11" db="EMBL/GenBank/DDBJ databases">
        <authorList>
            <person name="Jaros S."/>
            <person name="Januszkiewicz K."/>
            <person name="Wedrychowicz H."/>
        </authorList>
    </citation>
    <scope>NUCLEOTIDE SEQUENCE [LARGE SCALE GENOMIC DNA]</scope>
    <source>
        <strain evidence="1 2">DSM 44523</strain>
    </source>
</reference>